<evidence type="ECO:0000313" key="1">
    <source>
        <dbReference type="EMBL" id="KAI8522757.1"/>
    </source>
</evidence>
<sequence>MASPILSTFVVPITVLLMCLGCFSSSSLLLALPISTISSAPSFLPIPPLSSPPTLPPDITPLFPTPGGNHGPSPSQPSSIPTIPSSPSPPNPDQVGFAPGLSMGFAPSEPTPGPSSVAIAPSGSLDSILFMGLMVFWLILQLSGL</sequence>
<dbReference type="Proteomes" id="UP001062846">
    <property type="component" value="Chromosome 13"/>
</dbReference>
<proteinExistence type="predicted"/>
<comment type="caution">
    <text evidence="1">The sequence shown here is derived from an EMBL/GenBank/DDBJ whole genome shotgun (WGS) entry which is preliminary data.</text>
</comment>
<organism evidence="1 2">
    <name type="scientific">Rhododendron molle</name>
    <name type="common">Chinese azalea</name>
    <name type="synonym">Azalea mollis</name>
    <dbReference type="NCBI Taxonomy" id="49168"/>
    <lineage>
        <taxon>Eukaryota</taxon>
        <taxon>Viridiplantae</taxon>
        <taxon>Streptophyta</taxon>
        <taxon>Embryophyta</taxon>
        <taxon>Tracheophyta</taxon>
        <taxon>Spermatophyta</taxon>
        <taxon>Magnoliopsida</taxon>
        <taxon>eudicotyledons</taxon>
        <taxon>Gunneridae</taxon>
        <taxon>Pentapetalae</taxon>
        <taxon>asterids</taxon>
        <taxon>Ericales</taxon>
        <taxon>Ericaceae</taxon>
        <taxon>Ericoideae</taxon>
        <taxon>Rhodoreae</taxon>
        <taxon>Rhododendron</taxon>
    </lineage>
</organism>
<dbReference type="EMBL" id="CM046400">
    <property type="protein sequence ID" value="KAI8522757.1"/>
    <property type="molecule type" value="Genomic_DNA"/>
</dbReference>
<name>A0ACC0L2K8_RHOML</name>
<accession>A0ACC0L2K8</accession>
<evidence type="ECO:0000313" key="2">
    <source>
        <dbReference type="Proteomes" id="UP001062846"/>
    </source>
</evidence>
<reference evidence="1" key="1">
    <citation type="submission" date="2022-02" db="EMBL/GenBank/DDBJ databases">
        <title>Plant Genome Project.</title>
        <authorList>
            <person name="Zhang R.-G."/>
        </authorList>
    </citation>
    <scope>NUCLEOTIDE SEQUENCE</scope>
    <source>
        <strain evidence="1">AT1</strain>
    </source>
</reference>
<protein>
    <submittedName>
        <fullName evidence="1">Uncharacterized protein</fullName>
    </submittedName>
</protein>
<gene>
    <name evidence="1" type="ORF">RHMOL_Rhmol13G0021900</name>
</gene>
<keyword evidence="2" id="KW-1185">Reference proteome</keyword>